<evidence type="ECO:0000313" key="2">
    <source>
        <dbReference type="EMBL" id="TRM59597.1"/>
    </source>
</evidence>
<keyword evidence="3" id="KW-1185">Reference proteome</keyword>
<gene>
    <name evidence="2" type="ORF">BD626DRAFT_507701</name>
</gene>
<comment type="caution">
    <text evidence="2">The sequence shown here is derived from an EMBL/GenBank/DDBJ whole genome shotgun (WGS) entry which is preliminary data.</text>
</comment>
<name>A0A550C481_9AGAR</name>
<dbReference type="AlphaFoldDB" id="A0A550C481"/>
<evidence type="ECO:0000256" key="1">
    <source>
        <dbReference type="SAM" id="MobiDB-lite"/>
    </source>
</evidence>
<sequence>MARQRRHAHAQGPFRGALPRLQHCAIHLENPHPPVEAGAILGMIRARNVAVSSKPRAGSPTRRYTSREAIEIRPASGVGASAFALAVELDGRTRRTRQPNPTFLKMDLAVLEVRPAVLESSTPPYSTADPAVPEARSRRT</sequence>
<feature type="region of interest" description="Disordered" evidence="1">
    <location>
        <begin position="119"/>
        <end position="140"/>
    </location>
</feature>
<reference evidence="2 3" key="1">
    <citation type="journal article" date="2019" name="New Phytol.">
        <title>Comparative genomics reveals unique wood-decay strategies and fruiting body development in the Schizophyllaceae.</title>
        <authorList>
            <person name="Almasi E."/>
            <person name="Sahu N."/>
            <person name="Krizsan K."/>
            <person name="Balint B."/>
            <person name="Kovacs G.M."/>
            <person name="Kiss B."/>
            <person name="Cseklye J."/>
            <person name="Drula E."/>
            <person name="Henrissat B."/>
            <person name="Nagy I."/>
            <person name="Chovatia M."/>
            <person name="Adam C."/>
            <person name="LaButti K."/>
            <person name="Lipzen A."/>
            <person name="Riley R."/>
            <person name="Grigoriev I.V."/>
            <person name="Nagy L.G."/>
        </authorList>
    </citation>
    <scope>NUCLEOTIDE SEQUENCE [LARGE SCALE GENOMIC DNA]</scope>
    <source>
        <strain evidence="2 3">NL-1724</strain>
    </source>
</reference>
<protein>
    <submittedName>
        <fullName evidence="2">Uncharacterized protein</fullName>
    </submittedName>
</protein>
<dbReference type="Proteomes" id="UP000320762">
    <property type="component" value="Unassembled WGS sequence"/>
</dbReference>
<accession>A0A550C481</accession>
<evidence type="ECO:0000313" key="3">
    <source>
        <dbReference type="Proteomes" id="UP000320762"/>
    </source>
</evidence>
<dbReference type="EMBL" id="VDMD01000027">
    <property type="protein sequence ID" value="TRM59597.1"/>
    <property type="molecule type" value="Genomic_DNA"/>
</dbReference>
<proteinExistence type="predicted"/>
<organism evidence="2 3">
    <name type="scientific">Schizophyllum amplum</name>
    <dbReference type="NCBI Taxonomy" id="97359"/>
    <lineage>
        <taxon>Eukaryota</taxon>
        <taxon>Fungi</taxon>
        <taxon>Dikarya</taxon>
        <taxon>Basidiomycota</taxon>
        <taxon>Agaricomycotina</taxon>
        <taxon>Agaricomycetes</taxon>
        <taxon>Agaricomycetidae</taxon>
        <taxon>Agaricales</taxon>
        <taxon>Schizophyllaceae</taxon>
        <taxon>Schizophyllum</taxon>
    </lineage>
</organism>